<protein>
    <submittedName>
        <fullName evidence="1">Uncharacterized protein</fullName>
    </submittedName>
</protein>
<dbReference type="Proteomes" id="UP000183015">
    <property type="component" value="Unassembled WGS sequence"/>
</dbReference>
<keyword evidence="2" id="KW-1185">Reference proteome</keyword>
<proteinExistence type="predicted"/>
<reference evidence="2" key="1">
    <citation type="submission" date="2016-10" db="EMBL/GenBank/DDBJ databases">
        <authorList>
            <person name="Varghese N."/>
        </authorList>
    </citation>
    <scope>NUCLEOTIDE SEQUENCE [LARGE SCALE GENOMIC DNA]</scope>
    <source>
        <strain evidence="2">DSM 45096 / BCRC 16803 / CGMCC 4.1857 / CIP 109030 / JCM 12277 / KCTC 19219 / NBRC 100920 / 33214</strain>
    </source>
</reference>
<evidence type="ECO:0000313" key="1">
    <source>
        <dbReference type="EMBL" id="SEM31553.1"/>
    </source>
</evidence>
<dbReference type="AlphaFoldDB" id="A0A1H7XCY8"/>
<evidence type="ECO:0000313" key="2">
    <source>
        <dbReference type="Proteomes" id="UP000183015"/>
    </source>
</evidence>
<dbReference type="eggNOG" id="COG5001">
    <property type="taxonomic scope" value="Bacteria"/>
</dbReference>
<accession>A0A1H7XCY8</accession>
<sequence length="132" mass="14227">MSSLSPVPSTSDVPTAVGSFAAIWSRALFPATRSDLTRDQLTELLTPMAGQLRDALHQDRFDPRPARAIGNQLVRGHSDEPDALAQTLGVMDAYLLLYFPPPKPLSGPIARARSARLQHAVAAGFVEAVREP</sequence>
<organism evidence="1 2">
    <name type="scientific">Streptacidiphilus jiangxiensis</name>
    <dbReference type="NCBI Taxonomy" id="235985"/>
    <lineage>
        <taxon>Bacteria</taxon>
        <taxon>Bacillati</taxon>
        <taxon>Actinomycetota</taxon>
        <taxon>Actinomycetes</taxon>
        <taxon>Kitasatosporales</taxon>
        <taxon>Streptomycetaceae</taxon>
        <taxon>Streptacidiphilus</taxon>
    </lineage>
</organism>
<gene>
    <name evidence="1" type="ORF">SAMN05414137_123112</name>
</gene>
<dbReference type="EMBL" id="FOAZ01000023">
    <property type="protein sequence ID" value="SEM31553.1"/>
    <property type="molecule type" value="Genomic_DNA"/>
</dbReference>
<dbReference type="STRING" id="235985.SAMN05414137_123112"/>
<name>A0A1H7XCY8_STRJI</name>